<evidence type="ECO:0000313" key="2">
    <source>
        <dbReference type="EMBL" id="TDE01966.1"/>
    </source>
</evidence>
<accession>A0A4R5CPC6</accession>
<dbReference type="Proteomes" id="UP000294597">
    <property type="component" value="Unassembled WGS sequence"/>
</dbReference>
<dbReference type="EMBL" id="SMFO01000013">
    <property type="protein sequence ID" value="TDE01966.1"/>
    <property type="molecule type" value="Genomic_DNA"/>
</dbReference>
<dbReference type="AlphaFoldDB" id="A0A4R5CPC6"/>
<organism evidence="2 3">
    <name type="scientific">Flavobacterium hiemivividum</name>
    <dbReference type="NCBI Taxonomy" id="2541734"/>
    <lineage>
        <taxon>Bacteria</taxon>
        <taxon>Pseudomonadati</taxon>
        <taxon>Bacteroidota</taxon>
        <taxon>Flavobacteriia</taxon>
        <taxon>Flavobacteriales</taxon>
        <taxon>Flavobacteriaceae</taxon>
        <taxon>Flavobacterium</taxon>
    </lineage>
</organism>
<keyword evidence="1" id="KW-0812">Transmembrane</keyword>
<name>A0A4R5CPC6_9FLAO</name>
<protein>
    <submittedName>
        <fullName evidence="2">Class IIb bacteriocin, lactobin A/cerein 7B family</fullName>
    </submittedName>
</protein>
<keyword evidence="1" id="KW-0472">Membrane</keyword>
<comment type="caution">
    <text evidence="2">The sequence shown here is derived from an EMBL/GenBank/DDBJ whole genome shotgun (WGS) entry which is preliminary data.</text>
</comment>
<gene>
    <name evidence="2" type="ORF">E0F98_14135</name>
</gene>
<dbReference type="InterPro" id="IPR023991">
    <property type="entry name" value="Bacteriocin_IIb_lactobn/cerein"/>
</dbReference>
<sequence length="43" mass="4812">MNLENLNLVELNAQEVQEVDGGIIPILFIAMILFSPLGTHKLY</sequence>
<keyword evidence="1" id="KW-1133">Transmembrane helix</keyword>
<evidence type="ECO:0000256" key="1">
    <source>
        <dbReference type="SAM" id="Phobius"/>
    </source>
</evidence>
<evidence type="ECO:0000313" key="3">
    <source>
        <dbReference type="Proteomes" id="UP000294597"/>
    </source>
</evidence>
<keyword evidence="3" id="KW-1185">Reference proteome</keyword>
<feature type="transmembrane region" description="Helical" evidence="1">
    <location>
        <begin position="22"/>
        <end position="39"/>
    </location>
</feature>
<dbReference type="RefSeq" id="WP_132112591.1">
    <property type="nucleotide sequence ID" value="NZ_SMFO01000013.1"/>
</dbReference>
<reference evidence="2 3" key="1">
    <citation type="submission" date="2019-03" db="EMBL/GenBank/DDBJ databases">
        <title>Flavobacterium TSA-D2 sp. nov., isolated from arctic soil.</title>
        <authorList>
            <person name="Chaudhary D.K."/>
        </authorList>
    </citation>
    <scope>NUCLEOTIDE SEQUENCE [LARGE SCALE GENOMIC DNA]</scope>
    <source>
        <strain evidence="2 3">TSA-D2</strain>
    </source>
</reference>
<dbReference type="NCBIfam" id="TIGR03949">
    <property type="entry name" value="bact_IIb_cerein"/>
    <property type="match status" value="1"/>
</dbReference>
<proteinExistence type="predicted"/>